<feature type="region of interest" description="Disordered" evidence="1">
    <location>
        <begin position="124"/>
        <end position="156"/>
    </location>
</feature>
<feature type="compositionally biased region" description="Low complexity" evidence="1">
    <location>
        <begin position="214"/>
        <end position="228"/>
    </location>
</feature>
<evidence type="ECO:0000313" key="4">
    <source>
        <dbReference type="Proteomes" id="UP001295444"/>
    </source>
</evidence>
<feature type="compositionally biased region" description="Polar residues" evidence="1">
    <location>
        <begin position="1004"/>
        <end position="1013"/>
    </location>
</feature>
<dbReference type="PANTHER" id="PTHR21590:SF3">
    <property type="entry name" value="UPF0606 PROTEIN KIAA1549L"/>
    <property type="match status" value="1"/>
</dbReference>
<keyword evidence="2" id="KW-0812">Transmembrane</keyword>
<dbReference type="PANTHER" id="PTHR21590">
    <property type="entry name" value="SEA DOMAIN-CONTAINING PROTEIN"/>
    <property type="match status" value="1"/>
</dbReference>
<feature type="region of interest" description="Disordered" evidence="1">
    <location>
        <begin position="1368"/>
        <end position="1391"/>
    </location>
</feature>
<evidence type="ECO:0000256" key="1">
    <source>
        <dbReference type="SAM" id="MobiDB-lite"/>
    </source>
</evidence>
<feature type="region of interest" description="Disordered" evidence="1">
    <location>
        <begin position="971"/>
        <end position="1034"/>
    </location>
</feature>
<feature type="compositionally biased region" description="Polar residues" evidence="1">
    <location>
        <begin position="1187"/>
        <end position="1196"/>
    </location>
</feature>
<sequence>MSSSAKDPFLLFSATPSILSLSTNSVASSAESSTVPHLTNTEKDQTVSLISVGGTKRSTAMFTDLLFESTSDQPQHTQISLSSLASHLPSVFVTTSNIPFSTNDDISSLAPTTAVSLSTAVSHTSMVSTEKTGLDSSQTTSDHPQESLHTSPMNSNLSLVSVTTSDLTVSPTSGISSGGSSTAPPGPTFTHSANQTSLGSTEILDTEFTSLLSQTMSTQTQNSQTTSSVESNMTSISVTTSHYTFNTSNEISSDIPTTTTLTSNVSLNTASHPLSGTTANLDATASSGPSTHTEHTITTLEMGQVNGSTTEVSVNPTFHTTSHLSSTSYSPTRSSSIPQTAEIIPTSMSDSLFTVSASLPTGELPAVSPTENATQNLSTISMMQTSASLETHTVPTSTYVPSLMLSTLLTTTLAKTSTKAQTLKSVNETTLITPTSTHTSFLSTLGSQTTMIPTLSLSTRAPSTPLSATVKPTNSDTIKTSPMLVVTTTPSSASTRTTTKTSVTTVTNATAIYSTVPTTAPTIVTTTPSPLECKLSSYTMVKTVLTLSQQLNVAEKEIVVKNLTEAINQTLYLVLNLPIQILVNSTTLNMDSQQSNNVTVGYSILVNSSVYVPSVIVDILVASATMFRENLNHHIPSLQSVPVLAVQWEPVPGYNFQLKTVLKLMSPIGNIQTCSYVQSMEGKLMVAFEKAEITDTGKNSNLTVQILSTSQTNQILTLIYVVRNGSQLLEGTTSSNLLNVLTGEVVGYYLGDPPLIIAEPLYYPSIDVSETTINSWVITVILGVDDTLLGINNQSFARLMEERLAKLFQLSGQQSRRFKRATTVGSYTVQMVKMQRVAGSSNPAELTYYALNNGVPILGNVAAKQLSTIDPQTMALTLGYIVRVQAEPVIKNPPNNLWIIAAVLAPIAVVTVIIIIITAVLCRKNKSDLKSENISNMPPRTKPVQGFDYAKQHLGQQGGEDDVLPVTQETVVPSLNLSQERDSTQDGSTEKMLKSSDTRKSRSPCENGSVISNESEDASSDRSTPQKVMAQHRVTKDEACKRNVPISDEEEGIMQYDKNTKMAPDPFDSSSGSVQLIAIKPVAVPTSHPATDRNQDLAAINGEVNKALKQKSDIEHYRNKLRLKAKRKGYYDFPPVESKSLTDRKRKMYEKTQMEIDNVLDADTDTSSPFAEPKHRQPSIKNHPYRSRQSLNSPSPGETEMDLLVTRERPHRGIRNSGYDTEPEIIEETNIDRVKQARTFIKSRQAKGHSETSTLSSQPSIDEVRQQMHMLLEEAFSLASAGHGRPKRQQDPYASAQHMPYSDVVTSAPGTMSRPRMQWVPTYGPEMYQYSLPRPTYRFSHLPEMVVGSPPPPVPPRTGPVAVASLRRSTSDVANKSRIPEPSGNDQGPGNSVPAVFAIPGNRSGYSGYYVQQPPTTYRNQAWMSYPGENELPGQWADSVPLPGYIEAYPRPRYPQNSPSRLQRQFSQPVNIHSNLDHAVGTSVGASQQSLADTDTPDASITNLSTAALVKAIREEVAKLAKKQTDMFEFQV</sequence>
<organism evidence="3 4">
    <name type="scientific">Pelobates cultripes</name>
    <name type="common">Western spadefoot toad</name>
    <dbReference type="NCBI Taxonomy" id="61616"/>
    <lineage>
        <taxon>Eukaryota</taxon>
        <taxon>Metazoa</taxon>
        <taxon>Chordata</taxon>
        <taxon>Craniata</taxon>
        <taxon>Vertebrata</taxon>
        <taxon>Euteleostomi</taxon>
        <taxon>Amphibia</taxon>
        <taxon>Batrachia</taxon>
        <taxon>Anura</taxon>
        <taxon>Pelobatoidea</taxon>
        <taxon>Pelobatidae</taxon>
        <taxon>Pelobates</taxon>
    </lineage>
</organism>
<feature type="region of interest" description="Disordered" evidence="1">
    <location>
        <begin position="168"/>
        <end position="198"/>
    </location>
</feature>
<reference evidence="3" key="1">
    <citation type="submission" date="2022-03" db="EMBL/GenBank/DDBJ databases">
        <authorList>
            <person name="Alioto T."/>
            <person name="Alioto T."/>
            <person name="Gomez Garrido J."/>
        </authorList>
    </citation>
    <scope>NUCLEOTIDE SEQUENCE</scope>
</reference>
<dbReference type="InterPro" id="IPR024606">
    <property type="entry name" value="KIAA1549"/>
</dbReference>
<dbReference type="Pfam" id="PF12877">
    <property type="entry name" value="KIAA1549"/>
    <property type="match status" value="1"/>
</dbReference>
<keyword evidence="2" id="KW-1133">Transmembrane helix</keyword>
<accession>A0AAD1TFY9</accession>
<feature type="compositionally biased region" description="Polar residues" evidence="1">
    <location>
        <begin position="189"/>
        <end position="198"/>
    </location>
</feature>
<evidence type="ECO:0000256" key="2">
    <source>
        <dbReference type="SAM" id="Phobius"/>
    </source>
</evidence>
<evidence type="ECO:0000313" key="3">
    <source>
        <dbReference type="EMBL" id="CAH2326083.1"/>
    </source>
</evidence>
<feature type="compositionally biased region" description="Low complexity" evidence="1">
    <location>
        <begin position="168"/>
        <end position="183"/>
    </location>
</feature>
<protein>
    <recommendedName>
        <fullName evidence="5">KIAA1549 like</fullName>
    </recommendedName>
</protein>
<dbReference type="Proteomes" id="UP001295444">
    <property type="component" value="Chromosome 12"/>
</dbReference>
<proteinExistence type="predicted"/>
<gene>
    <name evidence="3" type="ORF">PECUL_23A030930</name>
</gene>
<feature type="region of interest" description="Disordered" evidence="1">
    <location>
        <begin position="1155"/>
        <end position="1199"/>
    </location>
</feature>
<dbReference type="EMBL" id="OW240923">
    <property type="protein sequence ID" value="CAH2326083.1"/>
    <property type="molecule type" value="Genomic_DNA"/>
</dbReference>
<feature type="region of interest" description="Disordered" evidence="1">
    <location>
        <begin position="214"/>
        <end position="233"/>
    </location>
</feature>
<keyword evidence="2" id="KW-0472">Membrane</keyword>
<feature type="transmembrane region" description="Helical" evidence="2">
    <location>
        <begin position="897"/>
        <end position="922"/>
    </location>
</feature>
<name>A0AAD1TFY9_PELCU</name>
<feature type="compositionally biased region" description="Basic and acidic residues" evidence="1">
    <location>
        <begin position="979"/>
        <end position="1000"/>
    </location>
</feature>
<keyword evidence="4" id="KW-1185">Reference proteome</keyword>
<evidence type="ECO:0008006" key="5">
    <source>
        <dbReference type="Google" id="ProtNLM"/>
    </source>
</evidence>